<reference evidence="2" key="3">
    <citation type="submission" date="2025-09" db="UniProtKB">
        <authorList>
            <consortium name="Ensembl"/>
        </authorList>
    </citation>
    <scope>IDENTIFICATION</scope>
</reference>
<feature type="signal peptide" evidence="1">
    <location>
        <begin position="1"/>
        <end position="19"/>
    </location>
</feature>
<dbReference type="AlphaFoldDB" id="A0A665T9F4"/>
<dbReference type="OMA" id="ISATCCG"/>
<feature type="chain" id="PRO_5025354442" description="UPAR/Ly6 domain-containing protein" evidence="1">
    <location>
        <begin position="20"/>
        <end position="88"/>
    </location>
</feature>
<dbReference type="SUPFAM" id="SSF57302">
    <property type="entry name" value="Snake toxin-like"/>
    <property type="match status" value="1"/>
</dbReference>
<accession>A0A665T9F4</accession>
<dbReference type="InterPro" id="IPR045860">
    <property type="entry name" value="Snake_toxin-like_sf"/>
</dbReference>
<evidence type="ECO:0000313" key="3">
    <source>
        <dbReference type="Proteomes" id="UP000472264"/>
    </source>
</evidence>
<protein>
    <recommendedName>
        <fullName evidence="4">UPAR/Ly6 domain-containing protein</fullName>
    </recommendedName>
</protein>
<name>A0A665T9F4_ECHNA</name>
<dbReference type="Ensembl" id="ENSENLT00000007053.1">
    <property type="protein sequence ID" value="ENSENLP00000006755.1"/>
    <property type="gene ID" value="ENSENLG00000003206.1"/>
</dbReference>
<reference evidence="2" key="1">
    <citation type="submission" date="2021-04" db="EMBL/GenBank/DDBJ databases">
        <authorList>
            <consortium name="Wellcome Sanger Institute Data Sharing"/>
        </authorList>
    </citation>
    <scope>NUCLEOTIDE SEQUENCE [LARGE SCALE GENOMIC DNA]</scope>
</reference>
<dbReference type="Gene3D" id="2.10.60.10">
    <property type="entry name" value="CD59"/>
    <property type="match status" value="1"/>
</dbReference>
<evidence type="ECO:0000313" key="2">
    <source>
        <dbReference type="Ensembl" id="ENSENLP00000006755.1"/>
    </source>
</evidence>
<sequence length="88" mass="9488">MKFVIFTLLVVLLVSQGESLKCYCGGIRRCSGNVETCPGPNNVCISAIITAGPSVKHFKGCYDSQGCQLLNSSPLTTAFCCHHDMCNR</sequence>
<organism evidence="2 3">
    <name type="scientific">Echeneis naucrates</name>
    <name type="common">Live sharksucker</name>
    <dbReference type="NCBI Taxonomy" id="173247"/>
    <lineage>
        <taxon>Eukaryota</taxon>
        <taxon>Metazoa</taxon>
        <taxon>Chordata</taxon>
        <taxon>Craniata</taxon>
        <taxon>Vertebrata</taxon>
        <taxon>Euteleostomi</taxon>
        <taxon>Actinopterygii</taxon>
        <taxon>Neopterygii</taxon>
        <taxon>Teleostei</taxon>
        <taxon>Neoteleostei</taxon>
        <taxon>Acanthomorphata</taxon>
        <taxon>Carangaria</taxon>
        <taxon>Carangiformes</taxon>
        <taxon>Echeneidae</taxon>
        <taxon>Echeneis</taxon>
    </lineage>
</organism>
<keyword evidence="1" id="KW-0732">Signal</keyword>
<reference evidence="2" key="2">
    <citation type="submission" date="2025-08" db="UniProtKB">
        <authorList>
            <consortium name="Ensembl"/>
        </authorList>
    </citation>
    <scope>IDENTIFICATION</scope>
</reference>
<evidence type="ECO:0000256" key="1">
    <source>
        <dbReference type="SAM" id="SignalP"/>
    </source>
</evidence>
<dbReference type="Proteomes" id="UP000472264">
    <property type="component" value="Chromosome 19"/>
</dbReference>
<dbReference type="InParanoid" id="A0A665T9F4"/>
<proteinExistence type="predicted"/>
<keyword evidence="3" id="KW-1185">Reference proteome</keyword>
<evidence type="ECO:0008006" key="4">
    <source>
        <dbReference type="Google" id="ProtNLM"/>
    </source>
</evidence>